<dbReference type="InterPro" id="IPR006776">
    <property type="entry name" value="SsgB"/>
</dbReference>
<keyword evidence="3" id="KW-0132">Cell division</keyword>
<evidence type="ECO:0000256" key="4">
    <source>
        <dbReference type="ARBA" id="ARBA00022969"/>
    </source>
</evidence>
<dbReference type="Proteomes" id="UP001201873">
    <property type="component" value="Unassembled WGS sequence"/>
</dbReference>
<evidence type="ECO:0000313" key="8">
    <source>
        <dbReference type="Proteomes" id="UP001201873"/>
    </source>
</evidence>
<evidence type="ECO:0000256" key="6">
    <source>
        <dbReference type="ARBA" id="ARBA00023306"/>
    </source>
</evidence>
<keyword evidence="4" id="KW-0749">Sporulation</keyword>
<evidence type="ECO:0000313" key="7">
    <source>
        <dbReference type="EMBL" id="MCK9878241.1"/>
    </source>
</evidence>
<gene>
    <name evidence="7" type="ORF">MXD59_21130</name>
</gene>
<dbReference type="EMBL" id="JALKFT010000029">
    <property type="protein sequence ID" value="MCK9878241.1"/>
    <property type="molecule type" value="Genomic_DNA"/>
</dbReference>
<dbReference type="Pfam" id="PF04686">
    <property type="entry name" value="SsgA"/>
    <property type="match status" value="1"/>
</dbReference>
<organism evidence="7 8">
    <name type="scientific">Frankia umida</name>
    <dbReference type="NCBI Taxonomy" id="573489"/>
    <lineage>
        <taxon>Bacteria</taxon>
        <taxon>Bacillati</taxon>
        <taxon>Actinomycetota</taxon>
        <taxon>Actinomycetes</taxon>
        <taxon>Frankiales</taxon>
        <taxon>Frankiaceae</taxon>
        <taxon>Frankia</taxon>
    </lineage>
</organism>
<comment type="subcellular location">
    <subcellularLocation>
        <location evidence="1">Cell septum</location>
    </subcellularLocation>
</comment>
<keyword evidence="5" id="KW-0717">Septation</keyword>
<evidence type="ECO:0000256" key="2">
    <source>
        <dbReference type="ARBA" id="ARBA00009323"/>
    </source>
</evidence>
<evidence type="ECO:0000256" key="3">
    <source>
        <dbReference type="ARBA" id="ARBA00022618"/>
    </source>
</evidence>
<evidence type="ECO:0000256" key="1">
    <source>
        <dbReference type="ARBA" id="ARBA00004431"/>
    </source>
</evidence>
<protein>
    <submittedName>
        <fullName evidence="7">SsgA family sporulation/cell division regulator</fullName>
    </submittedName>
</protein>
<dbReference type="Gene3D" id="2.30.31.20">
    <property type="entry name" value="Sporulation-specific cell division protein SsgB"/>
    <property type="match status" value="1"/>
</dbReference>
<dbReference type="InterPro" id="IPR038658">
    <property type="entry name" value="SsgB_sf"/>
</dbReference>
<reference evidence="7 8" key="1">
    <citation type="submission" date="2022-04" db="EMBL/GenBank/DDBJ databases">
        <title>Genome diversity in the genus Frankia.</title>
        <authorList>
            <person name="Carlos-Shanley C."/>
            <person name="Hahn D."/>
        </authorList>
    </citation>
    <scope>NUCLEOTIDE SEQUENCE [LARGE SCALE GENOMIC DNA]</scope>
    <source>
        <strain evidence="7 8">Ag45/Mut15</strain>
    </source>
</reference>
<evidence type="ECO:0000256" key="5">
    <source>
        <dbReference type="ARBA" id="ARBA00023210"/>
    </source>
</evidence>
<accession>A0ABT0K3D1</accession>
<comment type="similarity">
    <text evidence="2">Belongs to the SsgA family.</text>
</comment>
<keyword evidence="8" id="KW-1185">Reference proteome</keyword>
<proteinExistence type="inferred from homology"/>
<name>A0ABT0K3D1_9ACTN</name>
<sequence>MSSQGGPAGDGSFERAMTAYYLQPDGARLPFTATLGFDRADPYAVRLRLRTTDVRTVTWTFARQLLIDGGRRPAGVGAVEVRPAFHGESRLLALSFTSAAGRAEVQLPYPTVVAFLRDAYEAVPPGAEGDHVDWNAELARLRGDAEQ</sequence>
<dbReference type="RefSeq" id="WP_248826363.1">
    <property type="nucleotide sequence ID" value="NZ_JALKFT010000029.1"/>
</dbReference>
<keyword evidence="6" id="KW-0131">Cell cycle</keyword>
<comment type="caution">
    <text evidence="7">The sequence shown here is derived from an EMBL/GenBank/DDBJ whole genome shotgun (WGS) entry which is preliminary data.</text>
</comment>